<reference evidence="8 9" key="1">
    <citation type="submission" date="2019-06" db="EMBL/GenBank/DDBJ databases">
        <title>Sequencing the genomes of 1000 actinobacteria strains.</title>
        <authorList>
            <person name="Klenk H.-P."/>
        </authorList>
    </citation>
    <scope>NUCLEOTIDE SEQUENCE [LARGE SCALE GENOMIC DNA]</scope>
    <source>
        <strain evidence="8 9">DSM 45511</strain>
    </source>
</reference>
<dbReference type="InterPro" id="IPR011701">
    <property type="entry name" value="MFS"/>
</dbReference>
<evidence type="ECO:0000256" key="3">
    <source>
        <dbReference type="ARBA" id="ARBA00022692"/>
    </source>
</evidence>
<keyword evidence="4 6" id="KW-1133">Transmembrane helix</keyword>
<name>A0A543GAN2_9PSEU</name>
<keyword evidence="3 6" id="KW-0812">Transmembrane</keyword>
<sequence length="252" mass="25158">MPARTSCSGSNCIERLTQFSAVVVATPDDPQGELHGRAAQPLAAVPAVIGALLFVHWERRAETPAVPQALLRAPGVVAGLAVGAAVNLVLAGVLFTTTSLLQGAAHHLTPLQAGLAFLRLTLPTAAGPVFTARIVAARGPWLPVLIGLVLLTVGPALPAAWPTASYPVLAAALFLIGTGVSLTLPALVTVVVAAAPPGTAGTASGLLNAVRHTGATVGVAVMGALTGGSAFLCAVLAAGVATLLWVISRRRG</sequence>
<protein>
    <recommendedName>
        <fullName evidence="7">Major facilitator superfamily (MFS) profile domain-containing protein</fullName>
    </recommendedName>
</protein>
<dbReference type="AlphaFoldDB" id="A0A543GAN2"/>
<dbReference type="SUPFAM" id="SSF103473">
    <property type="entry name" value="MFS general substrate transporter"/>
    <property type="match status" value="1"/>
</dbReference>
<feature type="transmembrane region" description="Helical" evidence="6">
    <location>
        <begin position="141"/>
        <end position="161"/>
    </location>
</feature>
<dbReference type="GO" id="GO:0005886">
    <property type="term" value="C:plasma membrane"/>
    <property type="evidence" value="ECO:0007669"/>
    <property type="project" value="UniProtKB-SubCell"/>
</dbReference>
<dbReference type="EMBL" id="VFPH01000001">
    <property type="protein sequence ID" value="TQM43136.1"/>
    <property type="molecule type" value="Genomic_DNA"/>
</dbReference>
<dbReference type="Proteomes" id="UP000319818">
    <property type="component" value="Unassembled WGS sequence"/>
</dbReference>
<feature type="transmembrane region" description="Helical" evidence="6">
    <location>
        <begin position="168"/>
        <end position="195"/>
    </location>
</feature>
<dbReference type="GO" id="GO:0022857">
    <property type="term" value="F:transmembrane transporter activity"/>
    <property type="evidence" value="ECO:0007669"/>
    <property type="project" value="InterPro"/>
</dbReference>
<dbReference type="InterPro" id="IPR020846">
    <property type="entry name" value="MFS_dom"/>
</dbReference>
<dbReference type="Pfam" id="PF07690">
    <property type="entry name" value="MFS_1"/>
    <property type="match status" value="1"/>
</dbReference>
<organism evidence="8 9">
    <name type="scientific">Pseudonocardia cypriaca</name>
    <dbReference type="NCBI Taxonomy" id="882449"/>
    <lineage>
        <taxon>Bacteria</taxon>
        <taxon>Bacillati</taxon>
        <taxon>Actinomycetota</taxon>
        <taxon>Actinomycetes</taxon>
        <taxon>Pseudonocardiales</taxon>
        <taxon>Pseudonocardiaceae</taxon>
        <taxon>Pseudonocardia</taxon>
    </lineage>
</organism>
<evidence type="ECO:0000256" key="4">
    <source>
        <dbReference type="ARBA" id="ARBA00022989"/>
    </source>
</evidence>
<dbReference type="RefSeq" id="WP_142096214.1">
    <property type="nucleotide sequence ID" value="NZ_VFPH01000001.1"/>
</dbReference>
<evidence type="ECO:0000256" key="1">
    <source>
        <dbReference type="ARBA" id="ARBA00004651"/>
    </source>
</evidence>
<feature type="transmembrane region" description="Helical" evidence="6">
    <location>
        <begin position="38"/>
        <end position="57"/>
    </location>
</feature>
<evidence type="ECO:0000256" key="5">
    <source>
        <dbReference type="ARBA" id="ARBA00023136"/>
    </source>
</evidence>
<accession>A0A543GAN2</accession>
<keyword evidence="5 6" id="KW-0472">Membrane</keyword>
<dbReference type="PANTHER" id="PTHR42718:SF9">
    <property type="entry name" value="MAJOR FACILITATOR SUPERFAMILY MULTIDRUG TRANSPORTER MFSC"/>
    <property type="match status" value="1"/>
</dbReference>
<keyword evidence="9" id="KW-1185">Reference proteome</keyword>
<feature type="transmembrane region" description="Helical" evidence="6">
    <location>
        <begin position="69"/>
        <end position="95"/>
    </location>
</feature>
<dbReference type="PROSITE" id="PS50850">
    <property type="entry name" value="MFS"/>
    <property type="match status" value="1"/>
</dbReference>
<keyword evidence="2" id="KW-0813">Transport</keyword>
<evidence type="ECO:0000313" key="8">
    <source>
        <dbReference type="EMBL" id="TQM43136.1"/>
    </source>
</evidence>
<gene>
    <name evidence="8" type="ORF">FB388_0477</name>
</gene>
<comment type="caution">
    <text evidence="8">The sequence shown here is derived from an EMBL/GenBank/DDBJ whole genome shotgun (WGS) entry which is preliminary data.</text>
</comment>
<evidence type="ECO:0000313" key="9">
    <source>
        <dbReference type="Proteomes" id="UP000319818"/>
    </source>
</evidence>
<feature type="transmembrane region" description="Helical" evidence="6">
    <location>
        <begin position="215"/>
        <end position="247"/>
    </location>
</feature>
<evidence type="ECO:0000256" key="2">
    <source>
        <dbReference type="ARBA" id="ARBA00022448"/>
    </source>
</evidence>
<proteinExistence type="predicted"/>
<dbReference type="OrthoDB" id="3392002at2"/>
<feature type="domain" description="Major facilitator superfamily (MFS) profile" evidence="7">
    <location>
        <begin position="76"/>
        <end position="252"/>
    </location>
</feature>
<comment type="subcellular location">
    <subcellularLocation>
        <location evidence="1">Cell membrane</location>
        <topology evidence="1">Multi-pass membrane protein</topology>
    </subcellularLocation>
</comment>
<evidence type="ECO:0000259" key="7">
    <source>
        <dbReference type="PROSITE" id="PS50850"/>
    </source>
</evidence>
<dbReference type="PANTHER" id="PTHR42718">
    <property type="entry name" value="MAJOR FACILITATOR SUPERFAMILY MULTIDRUG TRANSPORTER MFSC"/>
    <property type="match status" value="1"/>
</dbReference>
<evidence type="ECO:0000256" key="6">
    <source>
        <dbReference type="SAM" id="Phobius"/>
    </source>
</evidence>
<dbReference type="Gene3D" id="1.20.1250.20">
    <property type="entry name" value="MFS general substrate transporter like domains"/>
    <property type="match status" value="1"/>
</dbReference>
<dbReference type="InterPro" id="IPR036259">
    <property type="entry name" value="MFS_trans_sf"/>
</dbReference>